<dbReference type="InterPro" id="IPR003344">
    <property type="entry name" value="Big_1_dom"/>
</dbReference>
<protein>
    <recommendedName>
        <fullName evidence="2">Big-1 domain-containing protein</fullName>
    </recommendedName>
</protein>
<sequence length="721" mass="77934">MAIRLVYSVIFALLVLFDTSCTNEINIQQAGPVVEEGQVGGSISLPAGIKIDTAGLKVFSALKSTTPVNSSYAVDTAGKTSTTLLMNKNGDIVLMGYNYPGQTESDLSPASTALAMLMNSLMISSLTTEGRVDAIQKIKAEPAFNAFVDEVSAVLQAGKSVTDTTNTSLFRSMAAVFNDVTNLRTAAVQSYDKPITIKTANTELLLQNSYVSHTYVAGIYKDGKNLARLTIDGRRIFATSLTDAVMGKWGDGYGMPDPVMYSMADNGEYSVVIRSGKPSEGDDSEESKLARRQNVYFFMLNLVLDHLPIRAGCLKTTAQGIQNLSKSLVEKKELVLKKAKSPQEFAIIALELAGEMFALSNEAVLSCSGLTDQTNFFTRGLGRLFRCVSVASKFMVLGNVMSHTNDLFQARAAMDTCFQVIGLRTFRCGEQPTYLVSSADGDKQTGEAGKELEKPLKVKVTDDDERPAGKAKVVWIVRSGGGSVSNITSETNNEGFAEMKWKLGAAAAQQVEAYVNKKTESKSAMFTANVAVASAFKVEIISKNASGNFYTNPIKVRVTDASGNPLPQVELNWAPESGVRLTNFEQFTNYDGIAQASIVLTGGKIAMQVAVKNDDSKSVTFSPQQFVSGVPYDLFCFIDINDNRESLPNPFKLIFVDKHLIPFPGLDVIIGPANSNSIDGSGTNERGEMTVTRNNPSITQYRLNINVNGQTIASWANIIIK</sequence>
<evidence type="ECO:0000256" key="1">
    <source>
        <dbReference type="ARBA" id="ARBA00010116"/>
    </source>
</evidence>
<dbReference type="Pfam" id="PF02369">
    <property type="entry name" value="Big_1"/>
    <property type="match status" value="1"/>
</dbReference>
<gene>
    <name evidence="3" type="ORF">DYBT9623_04500</name>
</gene>
<name>A0ABM8UW38_9BACT</name>
<proteinExistence type="inferred from homology"/>
<accession>A0ABM8UW38</accession>
<keyword evidence="4" id="KW-1185">Reference proteome</keyword>
<organism evidence="3 4">
    <name type="scientific">Dyadobacter linearis</name>
    <dbReference type="NCBI Taxonomy" id="2823330"/>
    <lineage>
        <taxon>Bacteria</taxon>
        <taxon>Pseudomonadati</taxon>
        <taxon>Bacteroidota</taxon>
        <taxon>Cytophagia</taxon>
        <taxon>Cytophagales</taxon>
        <taxon>Spirosomataceae</taxon>
        <taxon>Dyadobacter</taxon>
    </lineage>
</organism>
<evidence type="ECO:0000259" key="2">
    <source>
        <dbReference type="Pfam" id="PF02369"/>
    </source>
</evidence>
<dbReference type="SUPFAM" id="SSF49373">
    <property type="entry name" value="Invasin/intimin cell-adhesion fragments"/>
    <property type="match status" value="2"/>
</dbReference>
<dbReference type="Gene3D" id="2.60.40.10">
    <property type="entry name" value="Immunoglobulins"/>
    <property type="match status" value="2"/>
</dbReference>
<dbReference type="EMBL" id="CAJRAU010000007">
    <property type="protein sequence ID" value="CAG5072967.1"/>
    <property type="molecule type" value="Genomic_DNA"/>
</dbReference>
<dbReference type="Proteomes" id="UP000679725">
    <property type="component" value="Unassembled WGS sequence"/>
</dbReference>
<evidence type="ECO:0000313" key="3">
    <source>
        <dbReference type="EMBL" id="CAG5072967.1"/>
    </source>
</evidence>
<dbReference type="InterPro" id="IPR013783">
    <property type="entry name" value="Ig-like_fold"/>
</dbReference>
<feature type="domain" description="Big-1" evidence="2">
    <location>
        <begin position="550"/>
        <end position="620"/>
    </location>
</feature>
<evidence type="ECO:0000313" key="4">
    <source>
        <dbReference type="Proteomes" id="UP000679725"/>
    </source>
</evidence>
<comment type="caution">
    <text evidence="3">The sequence shown here is derived from an EMBL/GenBank/DDBJ whole genome shotgun (WGS) entry which is preliminary data.</text>
</comment>
<dbReference type="InterPro" id="IPR008964">
    <property type="entry name" value="Invasin/intimin_cell_adhesion"/>
</dbReference>
<reference evidence="3 4" key="1">
    <citation type="submission" date="2021-04" db="EMBL/GenBank/DDBJ databases">
        <authorList>
            <person name="Rodrigo-Torres L."/>
            <person name="Arahal R. D."/>
            <person name="Lucena T."/>
        </authorList>
    </citation>
    <scope>NUCLEOTIDE SEQUENCE [LARGE SCALE GENOMIC DNA]</scope>
    <source>
        <strain evidence="3 4">CECT 9623</strain>
    </source>
</reference>
<comment type="similarity">
    <text evidence="1">Belongs to the intimin/invasin family.</text>
</comment>